<reference evidence="2 3" key="1">
    <citation type="journal article" date="2015" name="Proc. Natl. Acad. Sci. U.S.A.">
        <title>Expanded metabolic versatility of ubiquitous nitrite-oxidizing bacteria from the genus Nitrospira.</title>
        <authorList>
            <person name="Koch H."/>
            <person name="Lucker S."/>
            <person name="Albertsen M."/>
            <person name="Kitzinger K."/>
            <person name="Herbold C."/>
            <person name="Spieck E."/>
            <person name="Nielsen P.H."/>
            <person name="Wagner M."/>
            <person name="Daims H."/>
        </authorList>
    </citation>
    <scope>NUCLEOTIDE SEQUENCE [LARGE SCALE GENOMIC DNA]</scope>
    <source>
        <strain evidence="2 3">NSP M-1</strain>
    </source>
</reference>
<organism evidence="2 3">
    <name type="scientific">Nitrospira moscoviensis</name>
    <dbReference type="NCBI Taxonomy" id="42253"/>
    <lineage>
        <taxon>Bacteria</taxon>
        <taxon>Pseudomonadati</taxon>
        <taxon>Nitrospirota</taxon>
        <taxon>Nitrospiria</taxon>
        <taxon>Nitrospirales</taxon>
        <taxon>Nitrospiraceae</taxon>
        <taxon>Nitrospira</taxon>
    </lineage>
</organism>
<evidence type="ECO:0000313" key="3">
    <source>
        <dbReference type="Proteomes" id="UP000069205"/>
    </source>
</evidence>
<accession>A0A0K2GH26</accession>
<dbReference type="AlphaFoldDB" id="A0A0K2GH26"/>
<evidence type="ECO:0000313" key="2">
    <source>
        <dbReference type="EMBL" id="ALA60268.1"/>
    </source>
</evidence>
<keyword evidence="1" id="KW-0812">Transmembrane</keyword>
<dbReference type="Proteomes" id="UP000069205">
    <property type="component" value="Chromosome"/>
</dbReference>
<dbReference type="RefSeq" id="WP_053381150.1">
    <property type="nucleotide sequence ID" value="NZ_CP011801.1"/>
</dbReference>
<feature type="transmembrane region" description="Helical" evidence="1">
    <location>
        <begin position="6"/>
        <end position="28"/>
    </location>
</feature>
<proteinExistence type="predicted"/>
<keyword evidence="1" id="KW-1133">Transmembrane helix</keyword>
<keyword evidence="3" id="KW-1185">Reference proteome</keyword>
<dbReference type="Pfam" id="PF12732">
    <property type="entry name" value="YtxH"/>
    <property type="match status" value="1"/>
</dbReference>
<evidence type="ECO:0000256" key="1">
    <source>
        <dbReference type="SAM" id="Phobius"/>
    </source>
</evidence>
<keyword evidence="1" id="KW-0472">Membrane</keyword>
<protein>
    <recommendedName>
        <fullName evidence="4">YtxH domain-containing protein</fullName>
    </recommendedName>
</protein>
<dbReference type="KEGG" id="nmv:NITMOv2_3881"/>
<evidence type="ECO:0008006" key="4">
    <source>
        <dbReference type="Google" id="ProtNLM"/>
    </source>
</evidence>
<dbReference type="PATRIC" id="fig|42253.5.peg.3825"/>
<dbReference type="STRING" id="42253.NITMOv2_3881"/>
<name>A0A0K2GH26_NITMO</name>
<dbReference type="EMBL" id="CP011801">
    <property type="protein sequence ID" value="ALA60268.1"/>
    <property type="molecule type" value="Genomic_DNA"/>
</dbReference>
<gene>
    <name evidence="2" type="ORF">NITMOv2_3881</name>
</gene>
<sequence>MNDKSIFYGGLGFVAGLVVGAGVGLVTAPHSGARTRRHLKVFAEDVKERIAELSQEARDMTHRVAERGKRLVA</sequence>
<dbReference type="InterPro" id="IPR024623">
    <property type="entry name" value="YtxH"/>
</dbReference>